<proteinExistence type="predicted"/>
<evidence type="ECO:0000313" key="2">
    <source>
        <dbReference type="EMBL" id="HGY94847.1"/>
    </source>
</evidence>
<sequence length="268" mass="29867">MHASALCTARRASVTVMVLFLALAGARSFAQQNHDPYRGASGKVTAMIPGVKDPMAGHDIFTHALFDQFEGRTNGPGNAFRWDGQIWSGTDFNKLWIKSEGLVQNGVISDGDDEFLYDRPIPHLRYFDAQAGLRADLDSGPARTWAALGIEGLAPYGFDLEPTLYWRNGGHVAGRINAAYEFLLTQRLILEPQAELNLYSKDDPARHIGSGFSDLDSGLRLRYEVRRKFAPYIGFAYSGKFGNSARYALQSGESTRDPRFVFGIRMWY</sequence>
<gene>
    <name evidence="2" type="ORF">ENW50_09235</name>
</gene>
<organism evidence="2">
    <name type="scientific">Acidobacterium capsulatum</name>
    <dbReference type="NCBI Taxonomy" id="33075"/>
    <lineage>
        <taxon>Bacteria</taxon>
        <taxon>Pseudomonadati</taxon>
        <taxon>Acidobacteriota</taxon>
        <taxon>Terriglobia</taxon>
        <taxon>Terriglobales</taxon>
        <taxon>Acidobacteriaceae</taxon>
        <taxon>Acidobacterium</taxon>
    </lineage>
</organism>
<dbReference type="GO" id="GO:0006878">
    <property type="term" value="P:intracellular copper ion homeostasis"/>
    <property type="evidence" value="ECO:0007669"/>
    <property type="project" value="InterPro"/>
</dbReference>
<comment type="caution">
    <text evidence="2">The sequence shown here is derived from an EMBL/GenBank/DDBJ whole genome shotgun (WGS) entry which is preliminary data.</text>
</comment>
<dbReference type="InterPro" id="IPR007939">
    <property type="entry name" value="Cu-R_B_prcur"/>
</dbReference>
<evidence type="ECO:0000256" key="1">
    <source>
        <dbReference type="SAM" id="SignalP"/>
    </source>
</evidence>
<reference evidence="2" key="1">
    <citation type="journal article" date="2020" name="mSystems">
        <title>Genome- and Community-Level Interaction Insights into Carbon Utilization and Element Cycling Functions of Hydrothermarchaeota in Hydrothermal Sediment.</title>
        <authorList>
            <person name="Zhou Z."/>
            <person name="Liu Y."/>
            <person name="Xu W."/>
            <person name="Pan J."/>
            <person name="Luo Z.H."/>
            <person name="Li M."/>
        </authorList>
    </citation>
    <scope>NUCLEOTIDE SEQUENCE [LARGE SCALE GENOMIC DNA]</scope>
    <source>
        <strain evidence="2">SpSt-855</strain>
    </source>
</reference>
<protein>
    <submittedName>
        <fullName evidence="2">Copper resistance protein B</fullName>
    </submittedName>
</protein>
<name>A0A7V5CTR3_9BACT</name>
<dbReference type="GO" id="GO:0005507">
    <property type="term" value="F:copper ion binding"/>
    <property type="evidence" value="ECO:0007669"/>
    <property type="project" value="InterPro"/>
</dbReference>
<accession>A0A7V5CTR3</accession>
<feature type="chain" id="PRO_5030572789" evidence="1">
    <location>
        <begin position="31"/>
        <end position="268"/>
    </location>
</feature>
<dbReference type="GO" id="GO:0009279">
    <property type="term" value="C:cell outer membrane"/>
    <property type="evidence" value="ECO:0007669"/>
    <property type="project" value="InterPro"/>
</dbReference>
<dbReference type="AlphaFoldDB" id="A0A7V5CTR3"/>
<keyword evidence="1" id="KW-0732">Signal</keyword>
<feature type="signal peptide" evidence="1">
    <location>
        <begin position="1"/>
        <end position="30"/>
    </location>
</feature>
<dbReference type="EMBL" id="DTKL01000059">
    <property type="protein sequence ID" value="HGY94847.1"/>
    <property type="molecule type" value="Genomic_DNA"/>
</dbReference>
<dbReference type="Pfam" id="PF05275">
    <property type="entry name" value="CopB"/>
    <property type="match status" value="1"/>
</dbReference>